<evidence type="ECO:0000313" key="4">
    <source>
        <dbReference type="EMBL" id="UNP31878.1"/>
    </source>
</evidence>
<feature type="chain" id="PRO_5045660864" evidence="2">
    <location>
        <begin position="23"/>
        <end position="326"/>
    </location>
</feature>
<reference evidence="4 5" key="1">
    <citation type="submission" date="2022-03" db="EMBL/GenBank/DDBJ databases">
        <title>Complete genome sequence of Lysobacter capsici VKM B-2533 and Lysobacter gummosus 10.1.1, promising sources of lytic agents.</title>
        <authorList>
            <person name="Tarlachkov S.V."/>
            <person name="Kudryakova I.V."/>
            <person name="Afoshin A.S."/>
            <person name="Leontyevskaya E.A."/>
            <person name="Leontyevskaya N.V."/>
        </authorList>
    </citation>
    <scope>NUCLEOTIDE SEQUENCE [LARGE SCALE GENOMIC DNA]</scope>
    <source>
        <strain evidence="4 5">10.1.1</strain>
    </source>
</reference>
<dbReference type="PANTHER" id="PTHR42977:SF3">
    <property type="entry name" value="AB HYDROLASE-1 DOMAIN-CONTAINING PROTEIN"/>
    <property type="match status" value="1"/>
</dbReference>
<dbReference type="PANTHER" id="PTHR42977">
    <property type="entry name" value="HYDROLASE-RELATED"/>
    <property type="match status" value="1"/>
</dbReference>
<evidence type="ECO:0000256" key="2">
    <source>
        <dbReference type="SAM" id="SignalP"/>
    </source>
</evidence>
<dbReference type="SUPFAM" id="SSF53474">
    <property type="entry name" value="alpha/beta-Hydrolases"/>
    <property type="match status" value="1"/>
</dbReference>
<evidence type="ECO:0000259" key="3">
    <source>
        <dbReference type="Pfam" id="PF00561"/>
    </source>
</evidence>
<feature type="signal peptide" evidence="2">
    <location>
        <begin position="1"/>
        <end position="22"/>
    </location>
</feature>
<dbReference type="Proteomes" id="UP000829194">
    <property type="component" value="Chromosome"/>
</dbReference>
<dbReference type="Pfam" id="PF00561">
    <property type="entry name" value="Abhydrolase_1"/>
    <property type="match status" value="1"/>
</dbReference>
<evidence type="ECO:0000313" key="5">
    <source>
        <dbReference type="Proteomes" id="UP000829194"/>
    </source>
</evidence>
<keyword evidence="2" id="KW-0732">Signal</keyword>
<keyword evidence="1 4" id="KW-0378">Hydrolase</keyword>
<dbReference type="GO" id="GO:0016787">
    <property type="term" value="F:hydrolase activity"/>
    <property type="evidence" value="ECO:0007669"/>
    <property type="project" value="UniProtKB-KW"/>
</dbReference>
<protein>
    <submittedName>
        <fullName evidence="4">Alpha/beta hydrolase</fullName>
    </submittedName>
</protein>
<name>A0ABY3XJQ5_9GAMM</name>
<dbReference type="InterPro" id="IPR029058">
    <property type="entry name" value="AB_hydrolase_fold"/>
</dbReference>
<gene>
    <name evidence="4" type="ORF">MOV92_11760</name>
</gene>
<dbReference type="RefSeq" id="WP_057942972.1">
    <property type="nucleotide sequence ID" value="NZ_CP011131.1"/>
</dbReference>
<proteinExistence type="predicted"/>
<evidence type="ECO:0000256" key="1">
    <source>
        <dbReference type="ARBA" id="ARBA00022801"/>
    </source>
</evidence>
<dbReference type="Gene3D" id="3.40.50.1820">
    <property type="entry name" value="alpha/beta hydrolase"/>
    <property type="match status" value="1"/>
</dbReference>
<dbReference type="PRINTS" id="PR00111">
    <property type="entry name" value="ABHYDROLASE"/>
</dbReference>
<feature type="domain" description="AB hydrolase-1" evidence="3">
    <location>
        <begin position="55"/>
        <end position="299"/>
    </location>
</feature>
<sequence>MDKLLTAVLATSMLLPAADASALPPPAQSAMTRHSVVEADGVEIFYREAGPKDAPVIVLLHGLPSSSHMYRGLMPLLSDRYRVIAPDYPGFGASAVPDPADYEYSFDRIAQSMHRLLRKLDVKSYSLYLFDYGAPVGLRIAASHPEEIEGLIIQNGNAYEEGMGSLWDPLRAYWKERTPQRSQQIADKLLSLSSTKWHYLHGVRDPSAIAPENWLLDQALLDRPGVQDIQLRLLYDYGSNPSHYPAWQAYFRKHQPPALIVWGKNDPIFLTPGAYAYQRDLPKAQVHLFDTGHFALEEDAAPIAGLIRDFMDSNERAHGGSAGALR</sequence>
<keyword evidence="5" id="KW-1185">Reference proteome</keyword>
<dbReference type="EMBL" id="CP093547">
    <property type="protein sequence ID" value="UNP31878.1"/>
    <property type="molecule type" value="Genomic_DNA"/>
</dbReference>
<organism evidence="4 5">
    <name type="scientific">Lysobacter gummosus</name>
    <dbReference type="NCBI Taxonomy" id="262324"/>
    <lineage>
        <taxon>Bacteria</taxon>
        <taxon>Pseudomonadati</taxon>
        <taxon>Pseudomonadota</taxon>
        <taxon>Gammaproteobacteria</taxon>
        <taxon>Lysobacterales</taxon>
        <taxon>Lysobacteraceae</taxon>
        <taxon>Lysobacter</taxon>
    </lineage>
</organism>
<accession>A0ABY3XJQ5</accession>
<dbReference type="InterPro" id="IPR000073">
    <property type="entry name" value="AB_hydrolase_1"/>
</dbReference>
<dbReference type="InterPro" id="IPR051340">
    <property type="entry name" value="Haloalkane_dehalogenase"/>
</dbReference>